<reference evidence="1" key="1">
    <citation type="submission" date="2023-01" db="EMBL/GenBank/DDBJ databases">
        <authorList>
            <person name="Piombo E."/>
        </authorList>
    </citation>
    <scope>NUCLEOTIDE SEQUENCE</scope>
</reference>
<evidence type="ECO:0000313" key="1">
    <source>
        <dbReference type="EMBL" id="CAI6100068.1"/>
    </source>
</evidence>
<sequence>MIDLTQRFTQVRDAWLCKATYSRMVYILSFKKIVSETGSRLMVSWSKQCEMMYFIGKPILMEDLWSMAMTTDVEDLLRDQLIFKEGDDQRFTAPLASIEDDFTQTRRGQSFVHHNSLAGKEIDMLRALVTS</sequence>
<accession>A0AA35QDH2</accession>
<gene>
    <name evidence="1" type="ORF">CCHLO57077_00016829</name>
</gene>
<organism evidence="1 2">
    <name type="scientific">Clonostachys chloroleuca</name>
    <dbReference type="NCBI Taxonomy" id="1926264"/>
    <lineage>
        <taxon>Eukaryota</taxon>
        <taxon>Fungi</taxon>
        <taxon>Dikarya</taxon>
        <taxon>Ascomycota</taxon>
        <taxon>Pezizomycotina</taxon>
        <taxon>Sordariomycetes</taxon>
        <taxon>Hypocreomycetidae</taxon>
        <taxon>Hypocreales</taxon>
        <taxon>Bionectriaceae</taxon>
        <taxon>Clonostachys</taxon>
    </lineage>
</organism>
<comment type="caution">
    <text evidence="1">The sequence shown here is derived from an EMBL/GenBank/DDBJ whole genome shotgun (WGS) entry which is preliminary data.</text>
</comment>
<evidence type="ECO:0000313" key="2">
    <source>
        <dbReference type="Proteomes" id="UP001160390"/>
    </source>
</evidence>
<proteinExistence type="predicted"/>
<keyword evidence="2" id="KW-1185">Reference proteome</keyword>
<dbReference type="AlphaFoldDB" id="A0AA35QDH2"/>
<protein>
    <submittedName>
        <fullName evidence="1">Uncharacterized protein</fullName>
    </submittedName>
</protein>
<name>A0AA35QDH2_9HYPO</name>
<dbReference type="EMBL" id="CABFNP030001335">
    <property type="protein sequence ID" value="CAI6100068.1"/>
    <property type="molecule type" value="Genomic_DNA"/>
</dbReference>
<dbReference type="Proteomes" id="UP001160390">
    <property type="component" value="Unassembled WGS sequence"/>
</dbReference>